<dbReference type="PANTHER" id="PTHR43214:SF43">
    <property type="entry name" value="TWO-COMPONENT RESPONSE REGULATOR"/>
    <property type="match status" value="1"/>
</dbReference>
<dbReference type="EMBL" id="ABVL01000005">
    <property type="protein sequence ID" value="EDY20330.1"/>
    <property type="molecule type" value="Genomic_DNA"/>
</dbReference>
<accession>B4D016</accession>
<dbReference type="InterPro" id="IPR039420">
    <property type="entry name" value="WalR-like"/>
</dbReference>
<dbReference type="Gene3D" id="3.40.50.2300">
    <property type="match status" value="1"/>
</dbReference>
<evidence type="ECO:0000313" key="7">
    <source>
        <dbReference type="Proteomes" id="UP000005824"/>
    </source>
</evidence>
<dbReference type="PANTHER" id="PTHR43214">
    <property type="entry name" value="TWO-COMPONENT RESPONSE REGULATOR"/>
    <property type="match status" value="1"/>
</dbReference>
<dbReference type="InterPro" id="IPR011006">
    <property type="entry name" value="CheY-like_superfamily"/>
</dbReference>
<evidence type="ECO:0000259" key="5">
    <source>
        <dbReference type="PROSITE" id="PS50110"/>
    </source>
</evidence>
<keyword evidence="7" id="KW-1185">Reference proteome</keyword>
<dbReference type="GO" id="GO:0006355">
    <property type="term" value="P:regulation of DNA-templated transcription"/>
    <property type="evidence" value="ECO:0007669"/>
    <property type="project" value="InterPro"/>
</dbReference>
<comment type="caution">
    <text evidence="6">The sequence shown here is derived from an EMBL/GenBank/DDBJ whole genome shotgun (WGS) entry which is preliminary data.</text>
</comment>
<dbReference type="CDD" id="cd17535">
    <property type="entry name" value="REC_NarL-like"/>
    <property type="match status" value="1"/>
</dbReference>
<dbReference type="SMART" id="SM00448">
    <property type="entry name" value="REC"/>
    <property type="match status" value="1"/>
</dbReference>
<evidence type="ECO:0000256" key="1">
    <source>
        <dbReference type="ARBA" id="ARBA00022553"/>
    </source>
</evidence>
<dbReference type="PROSITE" id="PS00622">
    <property type="entry name" value="HTH_LUXR_1"/>
    <property type="match status" value="1"/>
</dbReference>
<keyword evidence="1 3" id="KW-0597">Phosphoprotein</keyword>
<dbReference type="STRING" id="497964.CfE428DRAFT_2254"/>
<dbReference type="InterPro" id="IPR058245">
    <property type="entry name" value="NreC/VraR/RcsB-like_REC"/>
</dbReference>
<dbReference type="Pfam" id="PF00196">
    <property type="entry name" value="GerE"/>
    <property type="match status" value="1"/>
</dbReference>
<dbReference type="SUPFAM" id="SSF46894">
    <property type="entry name" value="C-terminal effector domain of the bipartite response regulators"/>
    <property type="match status" value="1"/>
</dbReference>
<dbReference type="RefSeq" id="WP_006979579.1">
    <property type="nucleotide sequence ID" value="NZ_ABVL01000005.1"/>
</dbReference>
<keyword evidence="2" id="KW-0238">DNA-binding</keyword>
<protein>
    <submittedName>
        <fullName evidence="6">Two component transcriptional regulator, LuxR family</fullName>
    </submittedName>
</protein>
<feature type="domain" description="HTH luxR-type" evidence="4">
    <location>
        <begin position="144"/>
        <end position="209"/>
    </location>
</feature>
<dbReference type="Proteomes" id="UP000005824">
    <property type="component" value="Unassembled WGS sequence"/>
</dbReference>
<dbReference type="PRINTS" id="PR00038">
    <property type="entry name" value="HTHLUXR"/>
</dbReference>
<dbReference type="GO" id="GO:0003677">
    <property type="term" value="F:DNA binding"/>
    <property type="evidence" value="ECO:0007669"/>
    <property type="project" value="UniProtKB-KW"/>
</dbReference>
<dbReference type="InterPro" id="IPR016032">
    <property type="entry name" value="Sig_transdc_resp-reg_C-effctor"/>
</dbReference>
<name>B4D016_9BACT</name>
<sequence length="211" mass="23638">MQKTVVIVEDDRALREELIRILNTAPDIVCLGAVGSAEDALQVIPRRPPDTVLMDIKLPKMSGIECTAELKKILPHLQIIMLTVYEESTQIFRALRAGASGYLLKSSPPQRLFAAIRDVQEGGAPLSSHIARQVVQHFHEEGRLARESHHLSPREAEVLELLAAGYIYKEIADRLQIGLETVRTHVKNICAKMHVRSRVEAVARHRSQTHL</sequence>
<dbReference type="SMART" id="SM00421">
    <property type="entry name" value="HTH_LUXR"/>
    <property type="match status" value="1"/>
</dbReference>
<dbReference type="InParanoid" id="B4D016"/>
<reference evidence="6 7" key="1">
    <citation type="journal article" date="2011" name="J. Bacteriol.">
        <title>Genome sequence of Chthoniobacter flavus Ellin428, an aerobic heterotrophic soil bacterium.</title>
        <authorList>
            <person name="Kant R."/>
            <person name="van Passel M.W."/>
            <person name="Palva A."/>
            <person name="Lucas S."/>
            <person name="Lapidus A."/>
            <person name="Glavina Del Rio T."/>
            <person name="Dalin E."/>
            <person name="Tice H."/>
            <person name="Bruce D."/>
            <person name="Goodwin L."/>
            <person name="Pitluck S."/>
            <person name="Larimer F.W."/>
            <person name="Land M.L."/>
            <person name="Hauser L."/>
            <person name="Sangwan P."/>
            <person name="de Vos W.M."/>
            <person name="Janssen P.H."/>
            <person name="Smidt H."/>
        </authorList>
    </citation>
    <scope>NUCLEOTIDE SEQUENCE [LARGE SCALE GENOMIC DNA]</scope>
    <source>
        <strain evidence="6 7">Ellin428</strain>
    </source>
</reference>
<dbReference type="Pfam" id="PF00072">
    <property type="entry name" value="Response_reg"/>
    <property type="match status" value="1"/>
</dbReference>
<feature type="modified residue" description="4-aspartylphosphate" evidence="3">
    <location>
        <position position="55"/>
    </location>
</feature>
<dbReference type="eggNOG" id="COG2197">
    <property type="taxonomic scope" value="Bacteria"/>
</dbReference>
<proteinExistence type="predicted"/>
<organism evidence="6 7">
    <name type="scientific">Chthoniobacter flavus Ellin428</name>
    <dbReference type="NCBI Taxonomy" id="497964"/>
    <lineage>
        <taxon>Bacteria</taxon>
        <taxon>Pseudomonadati</taxon>
        <taxon>Verrucomicrobiota</taxon>
        <taxon>Spartobacteria</taxon>
        <taxon>Chthoniobacterales</taxon>
        <taxon>Chthoniobacteraceae</taxon>
        <taxon>Chthoniobacter</taxon>
    </lineage>
</organism>
<dbReference type="InterPro" id="IPR000792">
    <property type="entry name" value="Tscrpt_reg_LuxR_C"/>
</dbReference>
<dbReference type="CDD" id="cd06170">
    <property type="entry name" value="LuxR_C_like"/>
    <property type="match status" value="1"/>
</dbReference>
<dbReference type="AlphaFoldDB" id="B4D016"/>
<dbReference type="PROSITE" id="PS50110">
    <property type="entry name" value="RESPONSE_REGULATORY"/>
    <property type="match status" value="1"/>
</dbReference>
<dbReference type="InterPro" id="IPR001789">
    <property type="entry name" value="Sig_transdc_resp-reg_receiver"/>
</dbReference>
<evidence type="ECO:0000313" key="6">
    <source>
        <dbReference type="EMBL" id="EDY20330.1"/>
    </source>
</evidence>
<evidence type="ECO:0000256" key="3">
    <source>
        <dbReference type="PROSITE-ProRule" id="PRU00169"/>
    </source>
</evidence>
<dbReference type="PROSITE" id="PS50043">
    <property type="entry name" value="HTH_LUXR_2"/>
    <property type="match status" value="1"/>
</dbReference>
<dbReference type="GO" id="GO:0000160">
    <property type="term" value="P:phosphorelay signal transduction system"/>
    <property type="evidence" value="ECO:0007669"/>
    <property type="project" value="InterPro"/>
</dbReference>
<evidence type="ECO:0000256" key="2">
    <source>
        <dbReference type="ARBA" id="ARBA00023125"/>
    </source>
</evidence>
<gene>
    <name evidence="6" type="ORF">CfE428DRAFT_2254</name>
</gene>
<feature type="domain" description="Response regulatory" evidence="5">
    <location>
        <begin position="4"/>
        <end position="120"/>
    </location>
</feature>
<dbReference type="SUPFAM" id="SSF52172">
    <property type="entry name" value="CheY-like"/>
    <property type="match status" value="1"/>
</dbReference>
<evidence type="ECO:0000259" key="4">
    <source>
        <dbReference type="PROSITE" id="PS50043"/>
    </source>
</evidence>